<evidence type="ECO:0008006" key="3">
    <source>
        <dbReference type="Google" id="ProtNLM"/>
    </source>
</evidence>
<dbReference type="RefSeq" id="WP_349214184.1">
    <property type="nucleotide sequence ID" value="NZ_JBBMFA010000027.1"/>
</dbReference>
<protein>
    <recommendedName>
        <fullName evidence="3">SMP-30/Gluconolactonase/LRE-like region domain-containing protein</fullName>
    </recommendedName>
</protein>
<name>A0ABV1GAZ2_9FIRM</name>
<evidence type="ECO:0000313" key="2">
    <source>
        <dbReference type="Proteomes" id="UP001477672"/>
    </source>
</evidence>
<accession>A0ABV1GAZ2</accession>
<gene>
    <name evidence="1" type="ORF">WMO24_00815</name>
</gene>
<sequence length="223" mass="23795">MKKRMLGALPEEVQPTAVENLMPGGTALVSAVDSGGEVCLLEGGPDRPFAPVPLPEAGECDGFRSPCRAGDGLSLTLTRYETFTDGQGRTQTTVVPLPVENRMYGPDGQAAVWGDGPAGDVYTTPVSDGQRMYCVDLTDNGLVTVEADGSWRKEGVLEGWNGGALFARDGRVYYPGKDGVCCWAARWGWRCTGFCIPAWSRVPLAFPGRSPGRNWRSSPGSSC</sequence>
<reference evidence="1 2" key="1">
    <citation type="submission" date="2024-03" db="EMBL/GenBank/DDBJ databases">
        <title>Human intestinal bacterial collection.</title>
        <authorList>
            <person name="Pauvert C."/>
            <person name="Hitch T.C.A."/>
            <person name="Clavel T."/>
        </authorList>
    </citation>
    <scope>NUCLEOTIDE SEQUENCE [LARGE SCALE GENOMIC DNA]</scope>
    <source>
        <strain evidence="1 2">CLA-JM-H11</strain>
    </source>
</reference>
<dbReference type="Proteomes" id="UP001477672">
    <property type="component" value="Unassembled WGS sequence"/>
</dbReference>
<dbReference type="SUPFAM" id="SSF50969">
    <property type="entry name" value="YVTN repeat-like/Quinoprotein amine dehydrogenase"/>
    <property type="match status" value="1"/>
</dbReference>
<organism evidence="1 2">
    <name type="scientific">Ruthenibacterium intestinale</name>
    <dbReference type="NCBI Taxonomy" id="3133163"/>
    <lineage>
        <taxon>Bacteria</taxon>
        <taxon>Bacillati</taxon>
        <taxon>Bacillota</taxon>
        <taxon>Clostridia</taxon>
        <taxon>Eubacteriales</taxon>
        <taxon>Oscillospiraceae</taxon>
        <taxon>Ruthenibacterium</taxon>
    </lineage>
</organism>
<evidence type="ECO:0000313" key="1">
    <source>
        <dbReference type="EMBL" id="MEQ2518988.1"/>
    </source>
</evidence>
<dbReference type="EMBL" id="JBBMFA010000027">
    <property type="protein sequence ID" value="MEQ2518988.1"/>
    <property type="molecule type" value="Genomic_DNA"/>
</dbReference>
<comment type="caution">
    <text evidence="1">The sequence shown here is derived from an EMBL/GenBank/DDBJ whole genome shotgun (WGS) entry which is preliminary data.</text>
</comment>
<dbReference type="InterPro" id="IPR011044">
    <property type="entry name" value="Quino_amine_DH_bsu"/>
</dbReference>
<proteinExistence type="predicted"/>
<keyword evidence="2" id="KW-1185">Reference proteome</keyword>